<proteinExistence type="predicted"/>
<dbReference type="InterPro" id="IPR003439">
    <property type="entry name" value="ABC_transporter-like_ATP-bd"/>
</dbReference>
<accession>A0A239B429</accession>
<dbReference type="SUPFAM" id="SSF52540">
    <property type="entry name" value="P-loop containing nucleoside triphosphate hydrolases"/>
    <property type="match status" value="1"/>
</dbReference>
<dbReference type="PANTHER" id="PTHR42939:SF1">
    <property type="entry name" value="ABC TRANSPORTER ATP-BINDING PROTEIN ALBC-RELATED"/>
    <property type="match status" value="1"/>
</dbReference>
<dbReference type="Gene3D" id="3.40.50.300">
    <property type="entry name" value="P-loop containing nucleotide triphosphate hydrolases"/>
    <property type="match status" value="1"/>
</dbReference>
<dbReference type="PANTHER" id="PTHR42939">
    <property type="entry name" value="ABC TRANSPORTER ATP-BINDING PROTEIN ALBC-RELATED"/>
    <property type="match status" value="1"/>
</dbReference>
<evidence type="ECO:0000256" key="1">
    <source>
        <dbReference type="ARBA" id="ARBA00022448"/>
    </source>
</evidence>
<dbReference type="InterPro" id="IPR027417">
    <property type="entry name" value="P-loop_NTPase"/>
</dbReference>
<feature type="domain" description="ABC transporter" evidence="4">
    <location>
        <begin position="6"/>
        <end position="221"/>
    </location>
</feature>
<dbReference type="PROSITE" id="PS50893">
    <property type="entry name" value="ABC_TRANSPORTER_2"/>
    <property type="match status" value="1"/>
</dbReference>
<evidence type="ECO:0000313" key="5">
    <source>
        <dbReference type="EMBL" id="SNS02647.1"/>
    </source>
</evidence>
<dbReference type="SMART" id="SM00382">
    <property type="entry name" value="AAA"/>
    <property type="match status" value="1"/>
</dbReference>
<name>A0A239B429_9BACT</name>
<dbReference type="GO" id="GO:0005524">
    <property type="term" value="F:ATP binding"/>
    <property type="evidence" value="ECO:0007669"/>
    <property type="project" value="UniProtKB-KW"/>
</dbReference>
<sequence>MSKHRLQVDSVRYRIGERQLLTDVYLSCETGETVGLLGRNGSGKTTLLQIIFGTRPTVSKHIKINDQVYQAPYQQPDLLTYLPQQGFLPKDIPLNSVIDLYYREAQKRKTLKEDERIQPHLRKYAEELSKGERRYFELLLLLLSDAKFLLLDEPFSGVAPLHVEVIQELLMQYAATKGFIITDHDYHTVLKISDRLILLHEGSCKPISHAEELADWGYVPYGKL</sequence>
<dbReference type="GO" id="GO:0016887">
    <property type="term" value="F:ATP hydrolysis activity"/>
    <property type="evidence" value="ECO:0007669"/>
    <property type="project" value="InterPro"/>
</dbReference>
<evidence type="ECO:0000256" key="2">
    <source>
        <dbReference type="ARBA" id="ARBA00022741"/>
    </source>
</evidence>
<evidence type="ECO:0000313" key="6">
    <source>
        <dbReference type="Proteomes" id="UP000198432"/>
    </source>
</evidence>
<gene>
    <name evidence="5" type="ORF">SAMN06296052_101137</name>
</gene>
<keyword evidence="1" id="KW-0813">Transport</keyword>
<evidence type="ECO:0000259" key="4">
    <source>
        <dbReference type="PROSITE" id="PS50893"/>
    </source>
</evidence>
<dbReference type="AlphaFoldDB" id="A0A239B429"/>
<organism evidence="5 6">
    <name type="scientific">Pontibacter ummariensis</name>
    <dbReference type="NCBI Taxonomy" id="1610492"/>
    <lineage>
        <taxon>Bacteria</taxon>
        <taxon>Pseudomonadati</taxon>
        <taxon>Bacteroidota</taxon>
        <taxon>Cytophagia</taxon>
        <taxon>Cytophagales</taxon>
        <taxon>Hymenobacteraceae</taxon>
        <taxon>Pontibacter</taxon>
    </lineage>
</organism>
<dbReference type="RefSeq" id="WP_089317232.1">
    <property type="nucleotide sequence ID" value="NZ_FZOQ01000001.1"/>
</dbReference>
<keyword evidence="6" id="KW-1185">Reference proteome</keyword>
<dbReference type="InterPro" id="IPR051782">
    <property type="entry name" value="ABC_Transporter_VariousFunc"/>
</dbReference>
<dbReference type="OrthoDB" id="9801987at2"/>
<dbReference type="EMBL" id="FZOQ01000001">
    <property type="protein sequence ID" value="SNS02647.1"/>
    <property type="molecule type" value="Genomic_DNA"/>
</dbReference>
<keyword evidence="2" id="KW-0547">Nucleotide-binding</keyword>
<dbReference type="Proteomes" id="UP000198432">
    <property type="component" value="Unassembled WGS sequence"/>
</dbReference>
<evidence type="ECO:0000256" key="3">
    <source>
        <dbReference type="ARBA" id="ARBA00022840"/>
    </source>
</evidence>
<reference evidence="6" key="1">
    <citation type="submission" date="2017-06" db="EMBL/GenBank/DDBJ databases">
        <authorList>
            <person name="Varghese N."/>
            <person name="Submissions S."/>
        </authorList>
    </citation>
    <scope>NUCLEOTIDE SEQUENCE [LARGE SCALE GENOMIC DNA]</scope>
    <source>
        <strain evidence="6">NKM1</strain>
    </source>
</reference>
<protein>
    <submittedName>
        <fullName evidence="5">ABC-type lipopolysaccharide export system, ATPase component</fullName>
    </submittedName>
</protein>
<keyword evidence="3" id="KW-0067">ATP-binding</keyword>
<dbReference type="Pfam" id="PF00005">
    <property type="entry name" value="ABC_tran"/>
    <property type="match status" value="1"/>
</dbReference>
<dbReference type="InterPro" id="IPR003593">
    <property type="entry name" value="AAA+_ATPase"/>
</dbReference>